<keyword evidence="1" id="KW-1133">Transmembrane helix</keyword>
<keyword evidence="3" id="KW-1185">Reference proteome</keyword>
<feature type="transmembrane region" description="Helical" evidence="1">
    <location>
        <begin position="83"/>
        <end position="105"/>
    </location>
</feature>
<evidence type="ECO:0000256" key="1">
    <source>
        <dbReference type="SAM" id="Phobius"/>
    </source>
</evidence>
<sequence length="142" mass="16177">MQLNLRFLDWIWHVKGSLPLAPEVSTDQAFEKLDALLQVPGTTYTRDQDRLIFQKKNQPAQDKMSIFDSGVLQVKEASQGKRLYYNLVSKTLLFCFLAPALFFGFGKVFEFTKEYRAAAYSAAAIHTHPKGGGMGRRRKKTQ</sequence>
<keyword evidence="1" id="KW-0812">Transmembrane</keyword>
<gene>
    <name evidence="2" type="ORF">GRO01_00140</name>
</gene>
<accession>A0A4Y3M511</accession>
<comment type="caution">
    <text evidence="2">The sequence shown here is derived from an EMBL/GenBank/DDBJ whole genome shotgun (WGS) entry which is preliminary data.</text>
</comment>
<dbReference type="Proteomes" id="UP000320772">
    <property type="component" value="Unassembled WGS sequence"/>
</dbReference>
<organism evidence="2 3">
    <name type="scientific">Gluconobacter roseus NBRC 3990</name>
    <dbReference type="NCBI Taxonomy" id="1307950"/>
    <lineage>
        <taxon>Bacteria</taxon>
        <taxon>Pseudomonadati</taxon>
        <taxon>Pseudomonadota</taxon>
        <taxon>Alphaproteobacteria</taxon>
        <taxon>Acetobacterales</taxon>
        <taxon>Acetobacteraceae</taxon>
        <taxon>Gluconobacter</taxon>
    </lineage>
</organism>
<keyword evidence="1" id="KW-0472">Membrane</keyword>
<evidence type="ECO:0000313" key="3">
    <source>
        <dbReference type="Proteomes" id="UP000320772"/>
    </source>
</evidence>
<name>A0A4Y3M511_9PROT</name>
<dbReference type="AlphaFoldDB" id="A0A4Y3M511"/>
<proteinExistence type="predicted"/>
<protein>
    <submittedName>
        <fullName evidence="2">Uncharacterized protein</fullName>
    </submittedName>
</protein>
<dbReference type="EMBL" id="BJLY01000001">
    <property type="protein sequence ID" value="GEB02438.1"/>
    <property type="molecule type" value="Genomic_DNA"/>
</dbReference>
<evidence type="ECO:0000313" key="2">
    <source>
        <dbReference type="EMBL" id="GEB02438.1"/>
    </source>
</evidence>
<reference evidence="2 3" key="1">
    <citation type="submission" date="2019-06" db="EMBL/GenBank/DDBJ databases">
        <title>Whole genome shotgun sequence of Gluconobacter roseus NBRC 3990.</title>
        <authorList>
            <person name="Hosoyama A."/>
            <person name="Uohara A."/>
            <person name="Ohji S."/>
            <person name="Ichikawa N."/>
        </authorList>
    </citation>
    <scope>NUCLEOTIDE SEQUENCE [LARGE SCALE GENOMIC DNA]</scope>
    <source>
        <strain evidence="2 3">NBRC 3990</strain>
    </source>
</reference>